<dbReference type="InterPro" id="IPR013655">
    <property type="entry name" value="PAS_fold_3"/>
</dbReference>
<dbReference type="SUPFAM" id="SSF47384">
    <property type="entry name" value="Homodimeric domain of signal transducing histidine kinase"/>
    <property type="match status" value="1"/>
</dbReference>
<name>A0ABS9K4I7_9RHOO</name>
<comment type="catalytic activity">
    <reaction evidence="1">
        <text>ATP + protein L-histidine = ADP + protein N-phospho-L-histidine.</text>
        <dbReference type="EC" id="2.7.13.3"/>
    </reaction>
</comment>
<evidence type="ECO:0000256" key="7">
    <source>
        <dbReference type="ARBA" id="ARBA00022741"/>
    </source>
</evidence>
<keyword evidence="9" id="KW-0067">ATP-binding</keyword>
<dbReference type="InterPro" id="IPR001789">
    <property type="entry name" value="Sig_transdc_resp-reg_receiver"/>
</dbReference>
<feature type="domain" description="Response regulatory" evidence="16">
    <location>
        <begin position="749"/>
        <end position="864"/>
    </location>
</feature>
<gene>
    <name evidence="18" type="ORF">LZ012_13790</name>
</gene>
<comment type="subcellular location">
    <subcellularLocation>
        <location evidence="2">Membrane</location>
        <topology evidence="2">Multi-pass membrane protein</topology>
    </subcellularLocation>
</comment>
<dbReference type="InterPro" id="IPR025201">
    <property type="entry name" value="KdpD_TM"/>
</dbReference>
<evidence type="ECO:0000256" key="5">
    <source>
        <dbReference type="ARBA" id="ARBA00022679"/>
    </source>
</evidence>
<dbReference type="EMBL" id="JAKLTN010000002">
    <property type="protein sequence ID" value="MCG2578061.1"/>
    <property type="molecule type" value="Genomic_DNA"/>
</dbReference>
<dbReference type="Pfam" id="PF02518">
    <property type="entry name" value="HATPase_c"/>
    <property type="match status" value="1"/>
</dbReference>
<evidence type="ECO:0000256" key="6">
    <source>
        <dbReference type="ARBA" id="ARBA00022692"/>
    </source>
</evidence>
<evidence type="ECO:0000256" key="12">
    <source>
        <dbReference type="ARBA" id="ARBA00023136"/>
    </source>
</evidence>
<dbReference type="Pfam" id="PF00512">
    <property type="entry name" value="HisKA"/>
    <property type="match status" value="1"/>
</dbReference>
<keyword evidence="10 14" id="KW-1133">Transmembrane helix</keyword>
<dbReference type="Proteomes" id="UP001165384">
    <property type="component" value="Unassembled WGS sequence"/>
</dbReference>
<dbReference type="EC" id="2.7.13.3" evidence="3"/>
<dbReference type="PANTHER" id="PTHR43047">
    <property type="entry name" value="TWO-COMPONENT HISTIDINE PROTEIN KINASE"/>
    <property type="match status" value="1"/>
</dbReference>
<dbReference type="Pfam" id="PF00072">
    <property type="entry name" value="Response_reg"/>
    <property type="match status" value="1"/>
</dbReference>
<dbReference type="CDD" id="cd00082">
    <property type="entry name" value="HisKA"/>
    <property type="match status" value="1"/>
</dbReference>
<dbReference type="InterPro" id="IPR004358">
    <property type="entry name" value="Sig_transdc_His_kin-like_C"/>
</dbReference>
<organism evidence="18 19">
    <name type="scientific">Dechloromonas hankyongensis</name>
    <dbReference type="NCBI Taxonomy" id="2908002"/>
    <lineage>
        <taxon>Bacteria</taxon>
        <taxon>Pseudomonadati</taxon>
        <taxon>Pseudomonadota</taxon>
        <taxon>Betaproteobacteria</taxon>
        <taxon>Rhodocyclales</taxon>
        <taxon>Azonexaceae</taxon>
        <taxon>Dechloromonas</taxon>
    </lineage>
</organism>
<reference evidence="18" key="1">
    <citation type="submission" date="2022-01" db="EMBL/GenBank/DDBJ databases">
        <authorList>
            <person name="Jo J.-H."/>
            <person name="Im W.-T."/>
        </authorList>
    </citation>
    <scope>NUCLEOTIDE SEQUENCE</scope>
    <source>
        <strain evidence="18">XY25</strain>
    </source>
</reference>
<dbReference type="NCBIfam" id="TIGR00229">
    <property type="entry name" value="sensory_box"/>
    <property type="match status" value="2"/>
</dbReference>
<dbReference type="CDD" id="cd00130">
    <property type="entry name" value="PAS"/>
    <property type="match status" value="2"/>
</dbReference>
<dbReference type="InterPro" id="IPR000700">
    <property type="entry name" value="PAS-assoc_C"/>
</dbReference>
<feature type="domain" description="PAC" evidence="17">
    <location>
        <begin position="317"/>
        <end position="369"/>
    </location>
</feature>
<evidence type="ECO:0000256" key="13">
    <source>
        <dbReference type="PROSITE-ProRule" id="PRU00169"/>
    </source>
</evidence>
<dbReference type="SUPFAM" id="SSF52172">
    <property type="entry name" value="CheY-like"/>
    <property type="match status" value="1"/>
</dbReference>
<protein>
    <recommendedName>
        <fullName evidence="3">histidine kinase</fullName>
        <ecNumber evidence="3">2.7.13.3</ecNumber>
    </recommendedName>
</protein>
<accession>A0ABS9K4I7</accession>
<evidence type="ECO:0000259" key="16">
    <source>
        <dbReference type="PROSITE" id="PS50110"/>
    </source>
</evidence>
<keyword evidence="4 13" id="KW-0597">Phosphoprotein</keyword>
<dbReference type="InterPro" id="IPR001610">
    <property type="entry name" value="PAC"/>
</dbReference>
<dbReference type="InterPro" id="IPR000014">
    <property type="entry name" value="PAS"/>
</dbReference>
<evidence type="ECO:0000256" key="4">
    <source>
        <dbReference type="ARBA" id="ARBA00022553"/>
    </source>
</evidence>
<dbReference type="InterPro" id="IPR036097">
    <property type="entry name" value="HisK_dim/P_sf"/>
</dbReference>
<dbReference type="Pfam" id="PF08448">
    <property type="entry name" value="PAS_4"/>
    <property type="match status" value="1"/>
</dbReference>
<evidence type="ECO:0000256" key="14">
    <source>
        <dbReference type="SAM" id="Phobius"/>
    </source>
</evidence>
<dbReference type="InterPro" id="IPR038318">
    <property type="entry name" value="KdpD_sf"/>
</dbReference>
<dbReference type="PROSITE" id="PS50110">
    <property type="entry name" value="RESPONSE_REGULATORY"/>
    <property type="match status" value="1"/>
</dbReference>
<dbReference type="PANTHER" id="PTHR43047:SF9">
    <property type="entry name" value="HISTIDINE KINASE"/>
    <property type="match status" value="1"/>
</dbReference>
<dbReference type="Gene3D" id="3.40.50.2300">
    <property type="match status" value="1"/>
</dbReference>
<evidence type="ECO:0000256" key="11">
    <source>
        <dbReference type="ARBA" id="ARBA00023012"/>
    </source>
</evidence>
<feature type="transmembrane region" description="Helical" evidence="14">
    <location>
        <begin position="84"/>
        <end position="103"/>
    </location>
</feature>
<feature type="transmembrane region" description="Helical" evidence="14">
    <location>
        <begin position="38"/>
        <end position="63"/>
    </location>
</feature>
<dbReference type="RefSeq" id="WP_275711390.1">
    <property type="nucleotide sequence ID" value="NZ_JAKLTN010000002.1"/>
</dbReference>
<dbReference type="Gene3D" id="3.30.565.10">
    <property type="entry name" value="Histidine kinase-like ATPase, C-terminal domain"/>
    <property type="match status" value="1"/>
</dbReference>
<sequence length="869" mass="95980">MTKQPAARYFAMACALTFATILRGLLLPSEDGLPFLTYYPTLIIVAIISGVGPSLVFIGLSAAAGNYFFLPPHEQLSFGSTESIACATYALFSGLIVWGISAYQQRIGRQAALLSQTTDTLTKAQQIAQLGSFECDAQSQTITWSEEEYRIYGLDSTSPAPSYRDMLARCIHRDDAAHLDQVFTQAIQTSSVYELEHRIVRPDGSIRWVYDRAHPYFDDRGQLLRYIGTTLDVTDRIKAEAALRDSEERFRALLTASTNVVYRMSPDWSEVHILSGQEFIPDTVKHSRNWLNKYIPPEDQPPVLMAINKAIEDRNIFELEHRVIRADGSLGWTSSRAIPILDDKGTITEWFGTATDITVRKRAEVAVIEAERQQRHHREFLECVIANAGSCISVVKGRELRYTMTNPQFLLTTNTENIVGRTYREVFQEAAGTGAEARLLQVLATGEPWHVESYPGPIPGKPDAIWQGRIVRLPEIEGEEPCLLAVTWEISAIKKVENALRDARNEAQSANLAKSRFLAAASHDLRQPLSALSIYASTLQHHVGPDGRAMLSNLGKCVESLSELLSDLLDLSKLEAKVVTVNVQDFALEEILKPLAAAHSQEANLKGLRLRCRATPCYVRSDPVLLRRIIANFLANAVRYTERGGVLVGCRRHAGKRWLEVWDTGIGIPPDKIPEAFVEFTQLDDQARTRGSGLGLAIVARMAKLLDLEVRVASRPGKGSLFAIELPAGQASAVPLVSEYHPINERSLCIALVEDNMDVREALVLGLQNLGHRVHAAASGPALLEKLDSDLPDIVISDYRLSHGETGFNVIERVRQLAGDELPALLITGDTDPALVSSMTARGIVVLHKPIDLETLMAYVEDATAPDMA</sequence>
<dbReference type="SMART" id="SM00388">
    <property type="entry name" value="HisKA"/>
    <property type="match status" value="1"/>
</dbReference>
<keyword evidence="7" id="KW-0547">Nucleotide-binding</keyword>
<dbReference type="PROSITE" id="PS50113">
    <property type="entry name" value="PAC"/>
    <property type="match status" value="2"/>
</dbReference>
<feature type="domain" description="PAC" evidence="17">
    <location>
        <begin position="193"/>
        <end position="245"/>
    </location>
</feature>
<evidence type="ECO:0000256" key="3">
    <source>
        <dbReference type="ARBA" id="ARBA00012438"/>
    </source>
</evidence>
<dbReference type="Pfam" id="PF08447">
    <property type="entry name" value="PAS_3"/>
    <property type="match status" value="2"/>
</dbReference>
<dbReference type="Gene3D" id="3.30.450.20">
    <property type="entry name" value="PAS domain"/>
    <property type="match status" value="3"/>
</dbReference>
<keyword evidence="8" id="KW-0418">Kinase</keyword>
<dbReference type="Gene3D" id="2.10.70.100">
    <property type="match status" value="1"/>
</dbReference>
<evidence type="ECO:0000256" key="10">
    <source>
        <dbReference type="ARBA" id="ARBA00022989"/>
    </source>
</evidence>
<dbReference type="SMART" id="SM00086">
    <property type="entry name" value="PAC"/>
    <property type="match status" value="2"/>
</dbReference>
<dbReference type="InterPro" id="IPR003661">
    <property type="entry name" value="HisK_dim/P_dom"/>
</dbReference>
<dbReference type="InterPro" id="IPR013656">
    <property type="entry name" value="PAS_4"/>
</dbReference>
<dbReference type="SMART" id="SM00448">
    <property type="entry name" value="REC"/>
    <property type="match status" value="1"/>
</dbReference>
<evidence type="ECO:0000259" key="17">
    <source>
        <dbReference type="PROSITE" id="PS50113"/>
    </source>
</evidence>
<evidence type="ECO:0000259" key="15">
    <source>
        <dbReference type="PROSITE" id="PS50109"/>
    </source>
</evidence>
<keyword evidence="5" id="KW-0808">Transferase</keyword>
<dbReference type="Gene3D" id="1.10.287.130">
    <property type="match status" value="1"/>
</dbReference>
<evidence type="ECO:0000256" key="1">
    <source>
        <dbReference type="ARBA" id="ARBA00000085"/>
    </source>
</evidence>
<dbReference type="PROSITE" id="PS50109">
    <property type="entry name" value="HIS_KIN"/>
    <property type="match status" value="1"/>
</dbReference>
<keyword evidence="11" id="KW-0902">Two-component regulatory system</keyword>
<dbReference type="CDD" id="cd00156">
    <property type="entry name" value="REC"/>
    <property type="match status" value="1"/>
</dbReference>
<dbReference type="InterPro" id="IPR035965">
    <property type="entry name" value="PAS-like_dom_sf"/>
</dbReference>
<dbReference type="Gene3D" id="1.20.120.620">
    <property type="entry name" value="Backbone structure of the membrane domain of e. Coli histidine kinase receptor kdpd"/>
    <property type="match status" value="1"/>
</dbReference>
<dbReference type="PRINTS" id="PR00344">
    <property type="entry name" value="BCTRLSENSOR"/>
</dbReference>
<dbReference type="InterPro" id="IPR036890">
    <property type="entry name" value="HATPase_C_sf"/>
</dbReference>
<comment type="caution">
    <text evidence="18">The sequence shown here is derived from an EMBL/GenBank/DDBJ whole genome shotgun (WGS) entry which is preliminary data.</text>
</comment>
<keyword evidence="12 14" id="KW-0472">Membrane</keyword>
<proteinExistence type="predicted"/>
<dbReference type="InterPro" id="IPR003594">
    <property type="entry name" value="HATPase_dom"/>
</dbReference>
<feature type="modified residue" description="4-aspartylphosphate" evidence="13">
    <location>
        <position position="798"/>
    </location>
</feature>
<dbReference type="SMART" id="SM00387">
    <property type="entry name" value="HATPase_c"/>
    <property type="match status" value="1"/>
</dbReference>
<keyword evidence="6 14" id="KW-0812">Transmembrane</keyword>
<dbReference type="SUPFAM" id="SSF55785">
    <property type="entry name" value="PYP-like sensor domain (PAS domain)"/>
    <property type="match status" value="3"/>
</dbReference>
<dbReference type="InterPro" id="IPR005467">
    <property type="entry name" value="His_kinase_dom"/>
</dbReference>
<dbReference type="InterPro" id="IPR011006">
    <property type="entry name" value="CheY-like_superfamily"/>
</dbReference>
<evidence type="ECO:0000313" key="18">
    <source>
        <dbReference type="EMBL" id="MCG2578061.1"/>
    </source>
</evidence>
<feature type="domain" description="Histidine kinase" evidence="15">
    <location>
        <begin position="520"/>
        <end position="730"/>
    </location>
</feature>
<evidence type="ECO:0000313" key="19">
    <source>
        <dbReference type="Proteomes" id="UP001165384"/>
    </source>
</evidence>
<evidence type="ECO:0000256" key="8">
    <source>
        <dbReference type="ARBA" id="ARBA00022777"/>
    </source>
</evidence>
<feature type="transmembrane region" description="Helical" evidence="14">
    <location>
        <begin position="7"/>
        <end position="26"/>
    </location>
</feature>
<evidence type="ECO:0000256" key="9">
    <source>
        <dbReference type="ARBA" id="ARBA00022840"/>
    </source>
</evidence>
<dbReference type="SUPFAM" id="SSF55874">
    <property type="entry name" value="ATPase domain of HSP90 chaperone/DNA topoisomerase II/histidine kinase"/>
    <property type="match status" value="1"/>
</dbReference>
<dbReference type="Pfam" id="PF13493">
    <property type="entry name" value="DUF4118"/>
    <property type="match status" value="1"/>
</dbReference>
<evidence type="ECO:0000256" key="2">
    <source>
        <dbReference type="ARBA" id="ARBA00004141"/>
    </source>
</evidence>
<keyword evidence="19" id="KW-1185">Reference proteome</keyword>